<dbReference type="InterPro" id="IPR014710">
    <property type="entry name" value="RmlC-like_jellyroll"/>
</dbReference>
<dbReference type="Gene3D" id="2.60.120.10">
    <property type="entry name" value="Jelly Rolls"/>
    <property type="match status" value="1"/>
</dbReference>
<dbReference type="HOGENOM" id="CLU_1508649_0_0_5"/>
<name>F6EUG4_SPHCR</name>
<dbReference type="EMBL" id="CP002798">
    <property type="protein sequence ID" value="AEG47858.1"/>
    <property type="molecule type" value="Genomic_DNA"/>
</dbReference>
<proteinExistence type="predicted"/>
<evidence type="ECO:0000313" key="1">
    <source>
        <dbReference type="EMBL" id="AEG47858.1"/>
    </source>
</evidence>
<dbReference type="SUPFAM" id="SSF51182">
    <property type="entry name" value="RmlC-like cupins"/>
    <property type="match status" value="1"/>
</dbReference>
<evidence type="ECO:0000313" key="2">
    <source>
        <dbReference type="Proteomes" id="UP000007150"/>
    </source>
</evidence>
<dbReference type="InterPro" id="IPR011051">
    <property type="entry name" value="RmlC_Cupin_sf"/>
</dbReference>
<sequence>MSKAVNLEESDAMEYGELSPAAAQGLQALTNAGLSDGHDIRILFEASGFSLTHAWFKSGYPLPLHKHNADCLYYIISGSLKLGTEILEAGDGFFLPAEVPYTYTPGEDGVEILEFRNRTHFDIRFMANNSAFWEKAAQSVVDRRGHWENERRPVSNRN</sequence>
<accession>F6EUG4</accession>
<gene>
    <name evidence="1" type="ORF">Sphch_0157</name>
</gene>
<protein>
    <recommendedName>
        <fullName evidence="3">Cupin 2 conserved barrel domain protein</fullName>
    </recommendedName>
</protein>
<dbReference type="RefSeq" id="WP_013846131.1">
    <property type="nucleotide sequence ID" value="NC_015593.1"/>
</dbReference>
<organism evidence="1 2">
    <name type="scientific">Sphingobium chlorophenolicum L-1</name>
    <dbReference type="NCBI Taxonomy" id="690566"/>
    <lineage>
        <taxon>Bacteria</taxon>
        <taxon>Pseudomonadati</taxon>
        <taxon>Pseudomonadota</taxon>
        <taxon>Alphaproteobacteria</taxon>
        <taxon>Sphingomonadales</taxon>
        <taxon>Sphingomonadaceae</taxon>
        <taxon>Sphingobium</taxon>
    </lineage>
</organism>
<reference evidence="1 2" key="1">
    <citation type="submission" date="2011-05" db="EMBL/GenBank/DDBJ databases">
        <title>Complete sequence of chromosome 1 of Sphingobium chlorophenolicum L-1.</title>
        <authorList>
            <consortium name="US DOE Joint Genome Institute"/>
            <person name="Lucas S."/>
            <person name="Han J."/>
            <person name="Lapidus A."/>
            <person name="Cheng J.-F."/>
            <person name="Goodwin L."/>
            <person name="Pitluck S."/>
            <person name="Peters L."/>
            <person name="Daligault H."/>
            <person name="Han C."/>
            <person name="Tapia R."/>
            <person name="Land M."/>
            <person name="Hauser L."/>
            <person name="Kyrpides N."/>
            <person name="Ivanova N."/>
            <person name="Pagani I."/>
            <person name="Turner P."/>
            <person name="Copley S."/>
            <person name="Woyke T."/>
        </authorList>
    </citation>
    <scope>NUCLEOTIDE SEQUENCE [LARGE SCALE GENOMIC DNA]</scope>
    <source>
        <strain evidence="1 2">L-1</strain>
    </source>
</reference>
<keyword evidence="2" id="KW-1185">Reference proteome</keyword>
<dbReference type="Proteomes" id="UP000007150">
    <property type="component" value="Chromosome 1"/>
</dbReference>
<dbReference type="STRING" id="690566.Sphch_0157"/>
<dbReference type="KEGG" id="sch:Sphch_0157"/>
<dbReference type="AlphaFoldDB" id="F6EUG4"/>
<evidence type="ECO:0008006" key="3">
    <source>
        <dbReference type="Google" id="ProtNLM"/>
    </source>
</evidence>